<dbReference type="EMBL" id="CP102290">
    <property type="protein sequence ID" value="UWP58856.1"/>
    <property type="molecule type" value="Genomic_DNA"/>
</dbReference>
<name>A0ABY5VF14_9FIRM</name>
<sequence>MAMKQSVFGKTTSGETVTRYEICNKNGMTIQLIDYGAILVSVLIPDGNGNMKDVVLGYDSVKEYEENPPHFGAVIGRGANRIEHGIFRLNGTVYQLGKNNNGNNLHSGPDLYEHRMWQVTGSAGQYVTFTLQSPAMDQGFPGNLEISVTYELTDENEVILHYTGIADDDTVVNMTNHSYFNLSGHDDPSIMDHMVWINAERFTPVKDEKAIPNGIIQPVKGTPMDFTETKEIAANMDIEFEQLKFTGGYDHNYVLNQYDKKVRPAAKVSSPKSGISMEVLTDTPGIQFYIGNFIKGPAGKGQIPYHPRQGLCLETQYFPNSVNEPAFESPVLKKGQNYDSTTIYRFRF</sequence>
<evidence type="ECO:0000256" key="5">
    <source>
        <dbReference type="ARBA" id="ARBA00014165"/>
    </source>
</evidence>
<dbReference type="InterPro" id="IPR047215">
    <property type="entry name" value="Galactose_mutarotase-like"/>
</dbReference>
<reference evidence="9" key="1">
    <citation type="journal article" date="2022" name="Cell">
        <title>Design, construction, and in vivo augmentation of a complex gut microbiome.</title>
        <authorList>
            <person name="Cheng A.G."/>
            <person name="Ho P.Y."/>
            <person name="Aranda-Diaz A."/>
            <person name="Jain S."/>
            <person name="Yu F.B."/>
            <person name="Meng X."/>
            <person name="Wang M."/>
            <person name="Iakiviak M."/>
            <person name="Nagashima K."/>
            <person name="Zhao A."/>
            <person name="Murugkar P."/>
            <person name="Patil A."/>
            <person name="Atabakhsh K."/>
            <person name="Weakley A."/>
            <person name="Yan J."/>
            <person name="Brumbaugh A.R."/>
            <person name="Higginbottom S."/>
            <person name="Dimas A."/>
            <person name="Shiver A.L."/>
            <person name="Deutschbauer A."/>
            <person name="Neff N."/>
            <person name="Sonnenburg J.L."/>
            <person name="Huang K.C."/>
            <person name="Fischbach M.A."/>
        </authorList>
    </citation>
    <scope>NUCLEOTIDE SEQUENCE</scope>
    <source>
        <strain evidence="9">DSM 19829</strain>
    </source>
</reference>
<dbReference type="PANTHER" id="PTHR10091">
    <property type="entry name" value="ALDOSE-1-EPIMERASE"/>
    <property type="match status" value="1"/>
</dbReference>
<protein>
    <recommendedName>
        <fullName evidence="5 8">Aldose 1-epimerase</fullName>
        <ecNumber evidence="4 8">5.1.3.3</ecNumber>
    </recommendedName>
</protein>
<evidence type="ECO:0000256" key="1">
    <source>
        <dbReference type="ARBA" id="ARBA00001614"/>
    </source>
</evidence>
<comment type="similarity">
    <text evidence="3 8">Belongs to the aldose epimerase family.</text>
</comment>
<organism evidence="9 10">
    <name type="scientific">Ruminococcus gauvreauii</name>
    <dbReference type="NCBI Taxonomy" id="438033"/>
    <lineage>
        <taxon>Bacteria</taxon>
        <taxon>Bacillati</taxon>
        <taxon>Bacillota</taxon>
        <taxon>Clostridia</taxon>
        <taxon>Eubacteriales</taxon>
        <taxon>Oscillospiraceae</taxon>
        <taxon>Ruminococcus</taxon>
    </lineage>
</organism>
<gene>
    <name evidence="9" type="ORF">NQ502_16000</name>
</gene>
<dbReference type="CDD" id="cd09019">
    <property type="entry name" value="galactose_mutarotase_like"/>
    <property type="match status" value="1"/>
</dbReference>
<dbReference type="Pfam" id="PF01263">
    <property type="entry name" value="Aldose_epim"/>
    <property type="match status" value="1"/>
</dbReference>
<dbReference type="EC" id="5.1.3.3" evidence="4 8"/>
<keyword evidence="7 8" id="KW-0119">Carbohydrate metabolism</keyword>
<comment type="catalytic activity">
    <reaction evidence="1 8">
        <text>alpha-D-glucose = beta-D-glucose</text>
        <dbReference type="Rhea" id="RHEA:10264"/>
        <dbReference type="ChEBI" id="CHEBI:15903"/>
        <dbReference type="ChEBI" id="CHEBI:17925"/>
        <dbReference type="EC" id="5.1.3.3"/>
    </reaction>
</comment>
<dbReference type="PROSITE" id="PS00545">
    <property type="entry name" value="ALDOSE_1_EPIMERASE"/>
    <property type="match status" value="1"/>
</dbReference>
<comment type="pathway">
    <text evidence="2 8">Carbohydrate metabolism; hexose metabolism.</text>
</comment>
<keyword evidence="6 8" id="KW-0413">Isomerase</keyword>
<evidence type="ECO:0000313" key="10">
    <source>
        <dbReference type="Proteomes" id="UP001060164"/>
    </source>
</evidence>
<dbReference type="InterPro" id="IPR014718">
    <property type="entry name" value="GH-type_carb-bd"/>
</dbReference>
<dbReference type="InterPro" id="IPR008183">
    <property type="entry name" value="Aldose_1/G6P_1-epimerase"/>
</dbReference>
<dbReference type="InterPro" id="IPR018052">
    <property type="entry name" value="Ald1_epimerase_CS"/>
</dbReference>
<dbReference type="InterPro" id="IPR011013">
    <property type="entry name" value="Gal_mutarotase_sf_dom"/>
</dbReference>
<evidence type="ECO:0000256" key="8">
    <source>
        <dbReference type="PIRNR" id="PIRNR005096"/>
    </source>
</evidence>
<accession>A0ABY5VF14</accession>
<evidence type="ECO:0000256" key="6">
    <source>
        <dbReference type="ARBA" id="ARBA00023235"/>
    </source>
</evidence>
<dbReference type="PIRSF" id="PIRSF005096">
    <property type="entry name" value="GALM"/>
    <property type="match status" value="1"/>
</dbReference>
<dbReference type="Gene3D" id="2.70.98.10">
    <property type="match status" value="1"/>
</dbReference>
<evidence type="ECO:0000256" key="7">
    <source>
        <dbReference type="ARBA" id="ARBA00023277"/>
    </source>
</evidence>
<proteinExistence type="inferred from homology"/>
<dbReference type="Proteomes" id="UP001060164">
    <property type="component" value="Chromosome"/>
</dbReference>
<keyword evidence="10" id="KW-1185">Reference proteome</keyword>
<evidence type="ECO:0000256" key="4">
    <source>
        <dbReference type="ARBA" id="ARBA00013185"/>
    </source>
</evidence>
<evidence type="ECO:0000313" key="9">
    <source>
        <dbReference type="EMBL" id="UWP58856.1"/>
    </source>
</evidence>
<evidence type="ECO:0000256" key="2">
    <source>
        <dbReference type="ARBA" id="ARBA00005028"/>
    </source>
</evidence>
<evidence type="ECO:0000256" key="3">
    <source>
        <dbReference type="ARBA" id="ARBA00006206"/>
    </source>
</evidence>
<dbReference type="PANTHER" id="PTHR10091:SF0">
    <property type="entry name" value="GALACTOSE MUTAROTASE"/>
    <property type="match status" value="1"/>
</dbReference>
<dbReference type="SUPFAM" id="SSF74650">
    <property type="entry name" value="Galactose mutarotase-like"/>
    <property type="match status" value="1"/>
</dbReference>
<dbReference type="NCBIfam" id="NF008277">
    <property type="entry name" value="PRK11055.1"/>
    <property type="match status" value="1"/>
</dbReference>
<dbReference type="InterPro" id="IPR015443">
    <property type="entry name" value="Aldose_1-epimerase"/>
</dbReference>